<gene>
    <name evidence="2" type="ORF">COCHEDRAFT_1199619</name>
</gene>
<evidence type="ECO:0000313" key="3">
    <source>
        <dbReference type="Proteomes" id="UP000016936"/>
    </source>
</evidence>
<name>M2V9W1_COCH5</name>
<feature type="compositionally biased region" description="Basic and acidic residues" evidence="1">
    <location>
        <begin position="73"/>
        <end position="86"/>
    </location>
</feature>
<dbReference type="AlphaFoldDB" id="M2V9W1"/>
<sequence>MQSDQDLNGDSSGGTSRASNVPAASRTSGRTPGRVSNSGFSAPVCHAVSSMLHTETETGSVGNVPIDGLSDIDNTHRQTQRHRESSKMLTTLPSSNTSGIHSGQSHRYSSSSSIPRYPTASNRSQYGTNAILSTMLMHSVSSPQGTLRDRHQDQQRSQSMAHGMQPHSGFSSDPPLTSPPRVYIPQSQNSYTHVVGSYRPESRPVSSRSANLGVGFDAPSFDLNSP</sequence>
<feature type="region of interest" description="Disordered" evidence="1">
    <location>
        <begin position="1"/>
        <end position="41"/>
    </location>
</feature>
<feature type="compositionally biased region" description="Polar residues" evidence="1">
    <location>
        <begin position="25"/>
        <end position="40"/>
    </location>
</feature>
<reference evidence="3" key="2">
    <citation type="journal article" date="2013" name="PLoS Genet.">
        <title>Comparative genome structure, secondary metabolite, and effector coding capacity across Cochliobolus pathogens.</title>
        <authorList>
            <person name="Condon B.J."/>
            <person name="Leng Y."/>
            <person name="Wu D."/>
            <person name="Bushley K.E."/>
            <person name="Ohm R.A."/>
            <person name="Otillar R."/>
            <person name="Martin J."/>
            <person name="Schackwitz W."/>
            <person name="Grimwood J."/>
            <person name="MohdZainudin N."/>
            <person name="Xue C."/>
            <person name="Wang R."/>
            <person name="Manning V.A."/>
            <person name="Dhillon B."/>
            <person name="Tu Z.J."/>
            <person name="Steffenson B.J."/>
            <person name="Salamov A."/>
            <person name="Sun H."/>
            <person name="Lowry S."/>
            <person name="LaButti K."/>
            <person name="Han J."/>
            <person name="Copeland A."/>
            <person name="Lindquist E."/>
            <person name="Barry K."/>
            <person name="Schmutz J."/>
            <person name="Baker S.E."/>
            <person name="Ciuffetti L.M."/>
            <person name="Grigoriev I.V."/>
            <person name="Zhong S."/>
            <person name="Turgeon B.G."/>
        </authorList>
    </citation>
    <scope>NUCLEOTIDE SEQUENCE [LARGE SCALE GENOMIC DNA]</scope>
    <source>
        <strain evidence="3">C5 / ATCC 48332 / race O</strain>
    </source>
</reference>
<feature type="compositionally biased region" description="Low complexity" evidence="1">
    <location>
        <begin position="100"/>
        <end position="118"/>
    </location>
</feature>
<dbReference type="EMBL" id="KB445569">
    <property type="protein sequence ID" value="EMD96747.1"/>
    <property type="molecule type" value="Genomic_DNA"/>
</dbReference>
<feature type="region of interest" description="Disordered" evidence="1">
    <location>
        <begin position="140"/>
        <end position="226"/>
    </location>
</feature>
<evidence type="ECO:0000256" key="1">
    <source>
        <dbReference type="SAM" id="MobiDB-lite"/>
    </source>
</evidence>
<reference evidence="2 3" key="1">
    <citation type="journal article" date="2012" name="PLoS Pathog.">
        <title>Diverse lifestyles and strategies of plant pathogenesis encoded in the genomes of eighteen Dothideomycetes fungi.</title>
        <authorList>
            <person name="Ohm R.A."/>
            <person name="Feau N."/>
            <person name="Henrissat B."/>
            <person name="Schoch C.L."/>
            <person name="Horwitz B.A."/>
            <person name="Barry K.W."/>
            <person name="Condon B.J."/>
            <person name="Copeland A.C."/>
            <person name="Dhillon B."/>
            <person name="Glaser F."/>
            <person name="Hesse C.N."/>
            <person name="Kosti I."/>
            <person name="LaButti K."/>
            <person name="Lindquist E.A."/>
            <person name="Lucas S."/>
            <person name="Salamov A.A."/>
            <person name="Bradshaw R.E."/>
            <person name="Ciuffetti L."/>
            <person name="Hamelin R.C."/>
            <person name="Kema G.H.J."/>
            <person name="Lawrence C."/>
            <person name="Scott J.A."/>
            <person name="Spatafora J.W."/>
            <person name="Turgeon B.G."/>
            <person name="de Wit P.J.G.M."/>
            <person name="Zhong S."/>
            <person name="Goodwin S.B."/>
            <person name="Grigoriev I.V."/>
        </authorList>
    </citation>
    <scope>NUCLEOTIDE SEQUENCE [LARGE SCALE GENOMIC DNA]</scope>
    <source>
        <strain evidence="3">C5 / ATCC 48332 / race O</strain>
    </source>
</reference>
<protein>
    <submittedName>
        <fullName evidence="2">Uncharacterized protein</fullName>
    </submittedName>
</protein>
<accession>M2V9W1</accession>
<dbReference type="OrthoDB" id="3922633at2759"/>
<dbReference type="Proteomes" id="UP000016936">
    <property type="component" value="Unassembled WGS sequence"/>
</dbReference>
<organism evidence="2 3">
    <name type="scientific">Cochliobolus heterostrophus (strain C5 / ATCC 48332 / race O)</name>
    <name type="common">Southern corn leaf blight fungus</name>
    <name type="synonym">Bipolaris maydis</name>
    <dbReference type="NCBI Taxonomy" id="701091"/>
    <lineage>
        <taxon>Eukaryota</taxon>
        <taxon>Fungi</taxon>
        <taxon>Dikarya</taxon>
        <taxon>Ascomycota</taxon>
        <taxon>Pezizomycotina</taxon>
        <taxon>Dothideomycetes</taxon>
        <taxon>Pleosporomycetidae</taxon>
        <taxon>Pleosporales</taxon>
        <taxon>Pleosporineae</taxon>
        <taxon>Pleosporaceae</taxon>
        <taxon>Bipolaris</taxon>
    </lineage>
</organism>
<dbReference type="HOGENOM" id="CLU_1224653_0_0_1"/>
<evidence type="ECO:0000313" key="2">
    <source>
        <dbReference type="EMBL" id="EMD96747.1"/>
    </source>
</evidence>
<feature type="region of interest" description="Disordered" evidence="1">
    <location>
        <begin position="56"/>
        <end position="122"/>
    </location>
</feature>
<keyword evidence="3" id="KW-1185">Reference proteome</keyword>
<feature type="compositionally biased region" description="Polar residues" evidence="1">
    <location>
        <begin position="1"/>
        <end position="19"/>
    </location>
</feature>
<feature type="compositionally biased region" description="Polar residues" evidence="1">
    <location>
        <begin position="87"/>
        <end position="99"/>
    </location>
</feature>
<proteinExistence type="predicted"/>